<organism evidence="3 4">
    <name type="scientific">Dunaliella salina</name>
    <name type="common">Green alga</name>
    <name type="synonym">Protococcus salinus</name>
    <dbReference type="NCBI Taxonomy" id="3046"/>
    <lineage>
        <taxon>Eukaryota</taxon>
        <taxon>Viridiplantae</taxon>
        <taxon>Chlorophyta</taxon>
        <taxon>core chlorophytes</taxon>
        <taxon>Chlorophyceae</taxon>
        <taxon>CS clade</taxon>
        <taxon>Chlamydomonadales</taxon>
        <taxon>Dunaliellaceae</taxon>
        <taxon>Dunaliella</taxon>
    </lineage>
</organism>
<dbReference type="SUPFAM" id="SSF57997">
    <property type="entry name" value="Tropomyosin"/>
    <property type="match status" value="1"/>
</dbReference>
<proteinExistence type="predicted"/>
<reference evidence="3" key="1">
    <citation type="submission" date="2017-08" db="EMBL/GenBank/DDBJ databases">
        <authorList>
            <person name="Polle J.E."/>
            <person name="Barry K."/>
            <person name="Cushman J."/>
            <person name="Schmutz J."/>
            <person name="Tran D."/>
            <person name="Hathwaick L.T."/>
            <person name="Yim W.C."/>
            <person name="Jenkins J."/>
            <person name="Mckie-Krisberg Z.M."/>
            <person name="Prochnik S."/>
            <person name="Lindquist E."/>
            <person name="Dockter R.B."/>
            <person name="Adam C."/>
            <person name="Molina H."/>
            <person name="Bunkerborg J."/>
            <person name="Jin E."/>
            <person name="Buchheim M."/>
            <person name="Magnuson J."/>
        </authorList>
    </citation>
    <scope>NUCLEOTIDE SEQUENCE</scope>
    <source>
        <strain evidence="3">CCAP 19/18</strain>
    </source>
</reference>
<feature type="coiled-coil region" evidence="1">
    <location>
        <begin position="234"/>
        <end position="335"/>
    </location>
</feature>
<dbReference type="Proteomes" id="UP000815325">
    <property type="component" value="Unassembled WGS sequence"/>
</dbReference>
<gene>
    <name evidence="3" type="ORF">DUNSADRAFT_1727</name>
</gene>
<evidence type="ECO:0000313" key="3">
    <source>
        <dbReference type="EMBL" id="KAF5839030.1"/>
    </source>
</evidence>
<keyword evidence="4" id="KW-1185">Reference proteome</keyword>
<dbReference type="EMBL" id="MU069557">
    <property type="protein sequence ID" value="KAF5839030.1"/>
    <property type="molecule type" value="Genomic_DNA"/>
</dbReference>
<sequence length="486" mass="53879">MSSMGLERWQCGIGEVEEEVERLHVALRVKEQAAASLQVRNAALERELHLQSSTVQDVVLLQQRLAKANEEAISMGEGMRKAFSEVAALDNTLTHVQRELTVTKHQLGETQHELDDKTSQLTSQLQELHTYYASVLEAKESSVASLQGLLASQQAAMQEQQALWDEQRTALQDSLHVLRDSANANAAAAAKSTAEALGDHRRQEQGITGGSKGSLAWQELPRGRWESKPQADLVLFLEGKVDRLEREKGALAQEKSDLLREKSGLLQEKNDILQERSDLSLEIKELVHERGLLQRRLQGQEQQLESVESDRGLRLEEFEAKLEEMERKAAYNRSELERRVHALEGQLKDRDKLLLKADKRYQELTRKHLALGNAFESAMASSLAAPPPVNPYASGWPLADHTAGNRHKNGAVYPWASPALKHGSALGLDAGSTARDAQLKMRMDGQRAWTQNIICDCTSVKCVFGAAQDAHGRAEGQGMTCAGDSR</sequence>
<comment type="caution">
    <text evidence="3">The sequence shown here is derived from an EMBL/GenBank/DDBJ whole genome shotgun (WGS) entry which is preliminary data.</text>
</comment>
<evidence type="ECO:0000256" key="1">
    <source>
        <dbReference type="SAM" id="Coils"/>
    </source>
</evidence>
<name>A0ABQ7GWQ5_DUNSA</name>
<accession>A0ABQ7GWQ5</accession>
<evidence type="ECO:0000313" key="4">
    <source>
        <dbReference type="Proteomes" id="UP000815325"/>
    </source>
</evidence>
<keyword evidence="1" id="KW-0175">Coiled coil</keyword>
<feature type="region of interest" description="Disordered" evidence="2">
    <location>
        <begin position="189"/>
        <end position="215"/>
    </location>
</feature>
<protein>
    <submittedName>
        <fullName evidence="3">Uncharacterized protein</fullName>
    </submittedName>
</protein>
<evidence type="ECO:0000256" key="2">
    <source>
        <dbReference type="SAM" id="MobiDB-lite"/>
    </source>
</evidence>